<evidence type="ECO:0000313" key="1">
    <source>
        <dbReference type="EMBL" id="KAH7919875.1"/>
    </source>
</evidence>
<proteinExistence type="predicted"/>
<dbReference type="EMBL" id="MU266622">
    <property type="protein sequence ID" value="KAH7919875.1"/>
    <property type="molecule type" value="Genomic_DNA"/>
</dbReference>
<keyword evidence="2" id="KW-1185">Reference proteome</keyword>
<sequence length="741" mass="84358">MSGKNRSWLHNLFKDHPGLAQRLPEAYANFHVKDGKRGKAMCKECLADRLNRKREKDLEEIRQGRRQECRDEATVVAWRAYSFTFYIQHVTDAVLIVWALNSSDPGCLWINGRPENFITHLKKCPVQPDSVHQAVHNLTAQTAQQCSESQTQQTADIVLQPQYYSSVIPSPQASGPSPYYNPQASLERCKGAEVTLQTDGWTGINFHHLLAFMMTTGEREVHTIWVTDVSSNWKTAVHLKELLIDVMKELEATWRVTVVAITSDASGESRAARKQLVQEFPWLVAPNCYAHQIAYNQSVGQQSRVLAVICAVLTRLTAHYLAFKRLLNLKWALDTMVRQERDCREKLILIGDAAARRQAHKMFELIDDPVFWQTLTKMVVQTEPLTLMTNIAQAAHCRLNKVIIIFGYLLSLYLKMDKSMTFDDHLMIQAIIKSLERQWSKSNQDIFIAAIILNPIYKNAPFAQLSNFTNAGIYGLICKLWKCFYQQDPPTVLYSELRDYLNNTGESKNFPAWVAAVTHNTSEWNKCPDPLEMYNGIQYANREPSPLQKLARRLFSICANSASCKCLFSVFGTILTRLHLHLHLNSMVDLAELHLHLRDEYARIGDNKERLCRKRKIISSSNLPTSIESASQQSTSRQPHQASKQLASVNSEYTSAPTTGTIPGSLGNADSMLGDLTGLDEDKEPWDFTMPLDKIELRCLFNFHDGSWTKMAQKMGMRSLDDELEFYELIDMDAEGDNNDN</sequence>
<accession>A0ACB8B2C2</accession>
<organism evidence="1 2">
    <name type="scientific">Leucogyrophana mollusca</name>
    <dbReference type="NCBI Taxonomy" id="85980"/>
    <lineage>
        <taxon>Eukaryota</taxon>
        <taxon>Fungi</taxon>
        <taxon>Dikarya</taxon>
        <taxon>Basidiomycota</taxon>
        <taxon>Agaricomycotina</taxon>
        <taxon>Agaricomycetes</taxon>
        <taxon>Agaricomycetidae</taxon>
        <taxon>Boletales</taxon>
        <taxon>Boletales incertae sedis</taxon>
        <taxon>Leucogyrophana</taxon>
    </lineage>
</organism>
<reference evidence="1" key="1">
    <citation type="journal article" date="2021" name="New Phytol.">
        <title>Evolutionary innovations through gain and loss of genes in the ectomycorrhizal Boletales.</title>
        <authorList>
            <person name="Wu G."/>
            <person name="Miyauchi S."/>
            <person name="Morin E."/>
            <person name="Kuo A."/>
            <person name="Drula E."/>
            <person name="Varga T."/>
            <person name="Kohler A."/>
            <person name="Feng B."/>
            <person name="Cao Y."/>
            <person name="Lipzen A."/>
            <person name="Daum C."/>
            <person name="Hundley H."/>
            <person name="Pangilinan J."/>
            <person name="Johnson J."/>
            <person name="Barry K."/>
            <person name="LaButti K."/>
            <person name="Ng V."/>
            <person name="Ahrendt S."/>
            <person name="Min B."/>
            <person name="Choi I.G."/>
            <person name="Park H."/>
            <person name="Plett J.M."/>
            <person name="Magnuson J."/>
            <person name="Spatafora J.W."/>
            <person name="Nagy L.G."/>
            <person name="Henrissat B."/>
            <person name="Grigoriev I.V."/>
            <person name="Yang Z.L."/>
            <person name="Xu J."/>
            <person name="Martin F.M."/>
        </authorList>
    </citation>
    <scope>NUCLEOTIDE SEQUENCE</scope>
    <source>
        <strain evidence="1">KUC20120723A-06</strain>
    </source>
</reference>
<name>A0ACB8B2C2_9AGAM</name>
<evidence type="ECO:0000313" key="2">
    <source>
        <dbReference type="Proteomes" id="UP000790709"/>
    </source>
</evidence>
<dbReference type="Proteomes" id="UP000790709">
    <property type="component" value="Unassembled WGS sequence"/>
</dbReference>
<gene>
    <name evidence="1" type="ORF">BV22DRAFT_1022220</name>
</gene>
<comment type="caution">
    <text evidence="1">The sequence shown here is derived from an EMBL/GenBank/DDBJ whole genome shotgun (WGS) entry which is preliminary data.</text>
</comment>
<protein>
    <submittedName>
        <fullName evidence="1">Uncharacterized protein</fullName>
    </submittedName>
</protein>